<dbReference type="EMBL" id="QGNW01001892">
    <property type="protein sequence ID" value="RVW28481.1"/>
    <property type="molecule type" value="Genomic_DNA"/>
</dbReference>
<protein>
    <submittedName>
        <fullName evidence="2">Uncharacterized protein</fullName>
    </submittedName>
</protein>
<evidence type="ECO:0000256" key="1">
    <source>
        <dbReference type="SAM" id="MobiDB-lite"/>
    </source>
</evidence>
<gene>
    <name evidence="2" type="ORF">CK203_113665</name>
</gene>
<evidence type="ECO:0000313" key="2">
    <source>
        <dbReference type="EMBL" id="RVW28481.1"/>
    </source>
</evidence>
<sequence length="45" mass="4976">MPLLAHQSHHKPLLSYMRTMPPEKPAIGEAEAVEPPSPQHLPPTI</sequence>
<proteinExistence type="predicted"/>
<comment type="caution">
    <text evidence="2">The sequence shown here is derived from an EMBL/GenBank/DDBJ whole genome shotgun (WGS) entry which is preliminary data.</text>
</comment>
<evidence type="ECO:0000313" key="3">
    <source>
        <dbReference type="Proteomes" id="UP000288805"/>
    </source>
</evidence>
<name>A0A438CZ68_VITVI</name>
<reference evidence="2 3" key="1">
    <citation type="journal article" date="2018" name="PLoS Genet.">
        <title>Population sequencing reveals clonal diversity and ancestral inbreeding in the grapevine cultivar Chardonnay.</title>
        <authorList>
            <person name="Roach M.J."/>
            <person name="Johnson D.L."/>
            <person name="Bohlmann J."/>
            <person name="van Vuuren H.J."/>
            <person name="Jones S.J."/>
            <person name="Pretorius I.S."/>
            <person name="Schmidt S.A."/>
            <person name="Borneman A.R."/>
        </authorList>
    </citation>
    <scope>NUCLEOTIDE SEQUENCE [LARGE SCALE GENOMIC DNA]</scope>
    <source>
        <strain evidence="3">cv. Chardonnay</strain>
        <tissue evidence="2">Leaf</tissue>
    </source>
</reference>
<organism evidence="2 3">
    <name type="scientific">Vitis vinifera</name>
    <name type="common">Grape</name>
    <dbReference type="NCBI Taxonomy" id="29760"/>
    <lineage>
        <taxon>Eukaryota</taxon>
        <taxon>Viridiplantae</taxon>
        <taxon>Streptophyta</taxon>
        <taxon>Embryophyta</taxon>
        <taxon>Tracheophyta</taxon>
        <taxon>Spermatophyta</taxon>
        <taxon>Magnoliopsida</taxon>
        <taxon>eudicotyledons</taxon>
        <taxon>Gunneridae</taxon>
        <taxon>Pentapetalae</taxon>
        <taxon>rosids</taxon>
        <taxon>Vitales</taxon>
        <taxon>Vitaceae</taxon>
        <taxon>Viteae</taxon>
        <taxon>Vitis</taxon>
    </lineage>
</organism>
<accession>A0A438CZ68</accession>
<feature type="region of interest" description="Disordered" evidence="1">
    <location>
        <begin position="1"/>
        <end position="45"/>
    </location>
</feature>
<feature type="compositionally biased region" description="Pro residues" evidence="1">
    <location>
        <begin position="35"/>
        <end position="45"/>
    </location>
</feature>
<dbReference type="Proteomes" id="UP000288805">
    <property type="component" value="Unassembled WGS sequence"/>
</dbReference>
<dbReference type="AlphaFoldDB" id="A0A438CZ68"/>